<dbReference type="Proteomes" id="UP001501265">
    <property type="component" value="Unassembled WGS sequence"/>
</dbReference>
<comment type="caution">
    <text evidence="2">The sequence shown here is derived from an EMBL/GenBank/DDBJ whole genome shotgun (WGS) entry which is preliminary data.</text>
</comment>
<gene>
    <name evidence="2" type="ORF">GCM10023220_13140</name>
</gene>
<accession>A0ABP9B3C6</accession>
<sequence>MHVRGAGRLDFPLAPDPQGLTTRKARCRVFQDSPIYDRLVAEHGDVPAVVRREAERVSRELEVVMRPLLSSGHRPPSPGNGWQRTALLPGPRPN</sequence>
<organism evidence="2 3">
    <name type="scientific">Streptomyces ziwulingensis</name>
    <dbReference type="NCBI Taxonomy" id="1045501"/>
    <lineage>
        <taxon>Bacteria</taxon>
        <taxon>Bacillati</taxon>
        <taxon>Actinomycetota</taxon>
        <taxon>Actinomycetes</taxon>
        <taxon>Kitasatosporales</taxon>
        <taxon>Streptomycetaceae</taxon>
        <taxon>Streptomyces</taxon>
    </lineage>
</organism>
<evidence type="ECO:0000256" key="1">
    <source>
        <dbReference type="SAM" id="MobiDB-lite"/>
    </source>
</evidence>
<feature type="region of interest" description="Disordered" evidence="1">
    <location>
        <begin position="68"/>
        <end position="94"/>
    </location>
</feature>
<evidence type="ECO:0008006" key="4">
    <source>
        <dbReference type="Google" id="ProtNLM"/>
    </source>
</evidence>
<name>A0ABP9B3C6_9ACTN</name>
<proteinExistence type="predicted"/>
<dbReference type="EMBL" id="BAABIG010000013">
    <property type="protein sequence ID" value="GAA4789629.1"/>
    <property type="molecule type" value="Genomic_DNA"/>
</dbReference>
<keyword evidence="3" id="KW-1185">Reference proteome</keyword>
<evidence type="ECO:0000313" key="2">
    <source>
        <dbReference type="EMBL" id="GAA4789629.1"/>
    </source>
</evidence>
<reference evidence="3" key="1">
    <citation type="journal article" date="2019" name="Int. J. Syst. Evol. Microbiol.">
        <title>The Global Catalogue of Microorganisms (GCM) 10K type strain sequencing project: providing services to taxonomists for standard genome sequencing and annotation.</title>
        <authorList>
            <consortium name="The Broad Institute Genomics Platform"/>
            <consortium name="The Broad Institute Genome Sequencing Center for Infectious Disease"/>
            <person name="Wu L."/>
            <person name="Ma J."/>
        </authorList>
    </citation>
    <scope>NUCLEOTIDE SEQUENCE [LARGE SCALE GENOMIC DNA]</scope>
    <source>
        <strain evidence="3">JCM 18081</strain>
    </source>
</reference>
<evidence type="ECO:0000313" key="3">
    <source>
        <dbReference type="Proteomes" id="UP001501265"/>
    </source>
</evidence>
<protein>
    <recommendedName>
        <fullName evidence="4">DUF5753 domain-containing protein</fullName>
    </recommendedName>
</protein>